<dbReference type="PANTHER" id="PTHR43072:SF8">
    <property type="entry name" value="ACYLTRANSFERASE FABY-RELATED"/>
    <property type="match status" value="1"/>
</dbReference>
<feature type="domain" description="N-acetyltransferase" evidence="1">
    <location>
        <begin position="1"/>
        <end position="162"/>
    </location>
</feature>
<reference evidence="2" key="2">
    <citation type="journal article" date="2021" name="PeerJ">
        <title>Extensive microbial diversity within the chicken gut microbiome revealed by metagenomics and culture.</title>
        <authorList>
            <person name="Gilroy R."/>
            <person name="Ravi A."/>
            <person name="Getino M."/>
            <person name="Pursley I."/>
            <person name="Horton D.L."/>
            <person name="Alikhan N.F."/>
            <person name="Baker D."/>
            <person name="Gharbi K."/>
            <person name="Hall N."/>
            <person name="Watson M."/>
            <person name="Adriaenssens E.M."/>
            <person name="Foster-Nyarko E."/>
            <person name="Jarju S."/>
            <person name="Secka A."/>
            <person name="Antonio M."/>
            <person name="Oren A."/>
            <person name="Chaudhuri R.R."/>
            <person name="La Ragione R."/>
            <person name="Hildebrand F."/>
            <person name="Pallen M.J."/>
        </authorList>
    </citation>
    <scope>NUCLEOTIDE SEQUENCE</scope>
    <source>
        <strain evidence="2">21143</strain>
    </source>
</reference>
<evidence type="ECO:0000313" key="3">
    <source>
        <dbReference type="Proteomes" id="UP000886722"/>
    </source>
</evidence>
<gene>
    <name evidence="2" type="ORF">IAD06_07185</name>
</gene>
<evidence type="ECO:0000259" key="1">
    <source>
        <dbReference type="PROSITE" id="PS51186"/>
    </source>
</evidence>
<dbReference type="Gene3D" id="3.40.630.30">
    <property type="match status" value="1"/>
</dbReference>
<dbReference type="SUPFAM" id="SSF55729">
    <property type="entry name" value="Acyl-CoA N-acyltransferases (Nat)"/>
    <property type="match status" value="1"/>
</dbReference>
<protein>
    <submittedName>
        <fullName evidence="2">N-acetyltransferase</fullName>
    </submittedName>
</protein>
<proteinExistence type="predicted"/>
<name>A0A9D1KDK2_9BACT</name>
<dbReference type="Pfam" id="PF00583">
    <property type="entry name" value="Acetyltransf_1"/>
    <property type="match status" value="1"/>
</dbReference>
<dbReference type="InterPro" id="IPR000182">
    <property type="entry name" value="GNAT_dom"/>
</dbReference>
<dbReference type="Proteomes" id="UP000886722">
    <property type="component" value="Unassembled WGS sequence"/>
</dbReference>
<accession>A0A9D1KDK2</accession>
<dbReference type="PANTHER" id="PTHR43072">
    <property type="entry name" value="N-ACETYLTRANSFERASE"/>
    <property type="match status" value="1"/>
</dbReference>
<dbReference type="EMBL" id="DVKT01000054">
    <property type="protein sequence ID" value="HIT39805.1"/>
    <property type="molecule type" value="Genomic_DNA"/>
</dbReference>
<evidence type="ECO:0000313" key="2">
    <source>
        <dbReference type="EMBL" id="HIT39805.1"/>
    </source>
</evidence>
<sequence>MIRPVKQQDISFMADIYNEYVVHGTATFEEVPLTEEEMSRRIIDISSRFPCLVCEIDERVVGYCYAHLWKGYGAYKHTLETTVYLSPDYIGKGIGSLLMSELVADCRRRGYKVLIACITGGNESSIALHRKLGFRKVSHFEKVGQKFGRWLDVEDYELLLDC</sequence>
<reference evidence="2" key="1">
    <citation type="submission" date="2020-10" db="EMBL/GenBank/DDBJ databases">
        <authorList>
            <person name="Gilroy R."/>
        </authorList>
    </citation>
    <scope>NUCLEOTIDE SEQUENCE</scope>
    <source>
        <strain evidence="2">21143</strain>
    </source>
</reference>
<dbReference type="PROSITE" id="PS51186">
    <property type="entry name" value="GNAT"/>
    <property type="match status" value="1"/>
</dbReference>
<dbReference type="AlphaFoldDB" id="A0A9D1KDK2"/>
<organism evidence="2 3">
    <name type="scientific">Candidatus Caccoplasma intestinavium</name>
    <dbReference type="NCBI Taxonomy" id="2840716"/>
    <lineage>
        <taxon>Bacteria</taxon>
        <taxon>Pseudomonadati</taxon>
        <taxon>Bacteroidota</taxon>
        <taxon>Bacteroidia</taxon>
        <taxon>Bacteroidales</taxon>
        <taxon>Bacteroidaceae</taxon>
        <taxon>Bacteroidaceae incertae sedis</taxon>
        <taxon>Candidatus Caccoplasma</taxon>
    </lineage>
</organism>
<comment type="caution">
    <text evidence="2">The sequence shown here is derived from an EMBL/GenBank/DDBJ whole genome shotgun (WGS) entry which is preliminary data.</text>
</comment>
<dbReference type="CDD" id="cd04301">
    <property type="entry name" value="NAT_SF"/>
    <property type="match status" value="1"/>
</dbReference>
<dbReference type="GO" id="GO:0016747">
    <property type="term" value="F:acyltransferase activity, transferring groups other than amino-acyl groups"/>
    <property type="evidence" value="ECO:0007669"/>
    <property type="project" value="InterPro"/>
</dbReference>
<dbReference type="InterPro" id="IPR016181">
    <property type="entry name" value="Acyl_CoA_acyltransferase"/>
</dbReference>